<feature type="non-terminal residue" evidence="2">
    <location>
        <position position="652"/>
    </location>
</feature>
<gene>
    <name evidence="2" type="ORF">DIS24_g12322</name>
</gene>
<organism evidence="2 3">
    <name type="scientific">Lasiodiplodia hormozganensis</name>
    <dbReference type="NCBI Taxonomy" id="869390"/>
    <lineage>
        <taxon>Eukaryota</taxon>
        <taxon>Fungi</taxon>
        <taxon>Dikarya</taxon>
        <taxon>Ascomycota</taxon>
        <taxon>Pezizomycotina</taxon>
        <taxon>Dothideomycetes</taxon>
        <taxon>Dothideomycetes incertae sedis</taxon>
        <taxon>Botryosphaeriales</taxon>
        <taxon>Botryosphaeriaceae</taxon>
        <taxon>Lasiodiplodia</taxon>
    </lineage>
</organism>
<evidence type="ECO:0000313" key="3">
    <source>
        <dbReference type="Proteomes" id="UP001175001"/>
    </source>
</evidence>
<reference evidence="2" key="1">
    <citation type="submission" date="2023-06" db="EMBL/GenBank/DDBJ databases">
        <title>Multi-omics analyses reveal the molecular pathogenesis toolkit of Lasiodiplodia hormozganensis, a cross-kingdom pathogen.</title>
        <authorList>
            <person name="Felix C."/>
            <person name="Meneses R."/>
            <person name="Goncalves M.F.M."/>
            <person name="Tilleman L."/>
            <person name="Duarte A.S."/>
            <person name="Jorrin-Novo J.V."/>
            <person name="Van De Peer Y."/>
            <person name="Deforce D."/>
            <person name="Van Nieuwerburgh F."/>
            <person name="Esteves A.C."/>
            <person name="Alves A."/>
        </authorList>
    </citation>
    <scope>NUCLEOTIDE SEQUENCE</scope>
    <source>
        <strain evidence="2">CBS 339.90</strain>
    </source>
</reference>
<accession>A0AA39TQR0</accession>
<proteinExistence type="predicted"/>
<name>A0AA39TQR0_9PEZI</name>
<evidence type="ECO:0000256" key="1">
    <source>
        <dbReference type="SAM" id="MobiDB-lite"/>
    </source>
</evidence>
<dbReference type="AlphaFoldDB" id="A0AA39TQR0"/>
<feature type="compositionally biased region" description="Pro residues" evidence="1">
    <location>
        <begin position="603"/>
        <end position="629"/>
    </location>
</feature>
<dbReference type="EMBL" id="JAUJDW010000250">
    <property type="protein sequence ID" value="KAK0609617.1"/>
    <property type="molecule type" value="Genomic_DNA"/>
</dbReference>
<feature type="region of interest" description="Disordered" evidence="1">
    <location>
        <begin position="591"/>
        <end position="631"/>
    </location>
</feature>
<protein>
    <submittedName>
        <fullName evidence="2">Uncharacterized protein</fullName>
    </submittedName>
</protein>
<keyword evidence="3" id="KW-1185">Reference proteome</keyword>
<dbReference type="Proteomes" id="UP001175001">
    <property type="component" value="Unassembled WGS sequence"/>
</dbReference>
<sequence>MALAISAASAIPVNINTGPESMSSVDVVTVVETVMEVVYEAPANSPAEPTPTDDVVTVVEAVTVVPEAPESSLAEPTPSVHVVTVVETVMEGVTEAQPTSIPFSRPVPTIVKSDSESPDPFRFLAFFQAVHEVRRLPKEARARLQASGNGRVETYPVPAGAMNWTYHDVLGNDYAAASAAQQHPTQDFGSNARNLGLGLGLGLGLPVVGGSSIAFVNAIRTSEMAGTDVIEEVGSTGLGDLVQADLDMQAASEFGYPADFNPESVSSWLDAIPKDWAPPHEAMTPFSDAVEPASEISSLDLGLDGAMEQVEARALSSISHAAENMEKFGITNPNPISLMSEAEGVESLASQELPQMITDASYYMDGAWPYVAQRIERIAEIATKRGVQVSADTIKALDEVVTVGSRGLARSVMEGTYSRELVGWNAKAAQGLIIEPDQASEWRYRVERERPKVQRFVEETYKAVRDILNDKPVDLTLARKLAYKIARTRVPDAPVGTGSTAESLLDVISKLAQPTLTVANEPFKWGGEAEYFDHWGKKLNDGRTPERWMRFAMKPYRSIDEGDPDPDQWILHPKLEEDLLRLQRKQLRKEEKACRKLQQDQPPVEPPVEPAVEPPVELPVQPPAPPTPSCNPIKQAFRKFRQAMRKLSNKIK</sequence>
<comment type="caution">
    <text evidence="2">The sequence shown here is derived from an EMBL/GenBank/DDBJ whole genome shotgun (WGS) entry which is preliminary data.</text>
</comment>
<evidence type="ECO:0000313" key="2">
    <source>
        <dbReference type="EMBL" id="KAK0609617.1"/>
    </source>
</evidence>